<evidence type="ECO:0000256" key="4">
    <source>
        <dbReference type="ARBA" id="ARBA00023150"/>
    </source>
</evidence>
<dbReference type="UniPathway" id="UPA00344"/>
<dbReference type="EMBL" id="FOOX01000017">
    <property type="protein sequence ID" value="SFH13163.1"/>
    <property type="molecule type" value="Genomic_DNA"/>
</dbReference>
<dbReference type="Gene3D" id="3.30.70.640">
    <property type="entry name" value="Molybdopterin cofactor biosynthesis C (MoaC) domain"/>
    <property type="match status" value="1"/>
</dbReference>
<dbReference type="InterPro" id="IPR050105">
    <property type="entry name" value="MoCo_biosynth_MoaA/MoaC"/>
</dbReference>
<proteinExistence type="inferred from homology"/>
<comment type="subunit">
    <text evidence="6">Homohexamer; trimer of dimers.</text>
</comment>
<accession>A0A1I2XI47</accession>
<dbReference type="PANTHER" id="PTHR22960">
    <property type="entry name" value="MOLYBDOPTERIN COFACTOR SYNTHESIS PROTEIN A"/>
    <property type="match status" value="1"/>
</dbReference>
<keyword evidence="4 6" id="KW-0501">Molybdenum cofactor biosynthesis</keyword>
<evidence type="ECO:0000256" key="5">
    <source>
        <dbReference type="ARBA" id="ARBA00023239"/>
    </source>
</evidence>
<sequence>MADEGYQGLTHFDEKGAARMVDISDKNDTVRVAIARGEVIMRPGTLELIVGGRVAKGDVLGVARVAGIMAAKETGRLVPMAHPITLTGVNVDFRINEPDRVEIQARVRTTGKTGVEMEALTAVTVAGLTIYDMCKAVDREMELGRVRLIYKTGGKSGTFQREDDEPWDM</sequence>
<dbReference type="CDD" id="cd01420">
    <property type="entry name" value="MoaC_PE"/>
    <property type="match status" value="1"/>
</dbReference>
<dbReference type="InterPro" id="IPR002820">
    <property type="entry name" value="Mopterin_CF_biosynth-C_dom"/>
</dbReference>
<feature type="active site" evidence="6">
    <location>
        <position position="132"/>
    </location>
</feature>
<evidence type="ECO:0000256" key="6">
    <source>
        <dbReference type="HAMAP-Rule" id="MF_01224"/>
    </source>
</evidence>
<evidence type="ECO:0000313" key="8">
    <source>
        <dbReference type="EMBL" id="SFH13163.1"/>
    </source>
</evidence>
<organism evidence="8 9">
    <name type="scientific">Desulfotruncus arcticus DSM 17038</name>
    <dbReference type="NCBI Taxonomy" id="1121424"/>
    <lineage>
        <taxon>Bacteria</taxon>
        <taxon>Bacillati</taxon>
        <taxon>Bacillota</taxon>
        <taxon>Clostridia</taxon>
        <taxon>Eubacteriales</taxon>
        <taxon>Desulfallaceae</taxon>
        <taxon>Desulfotruncus</taxon>
    </lineage>
</organism>
<dbReference type="EC" id="4.6.1.17" evidence="3 6"/>
<keyword evidence="9" id="KW-1185">Reference proteome</keyword>
<gene>
    <name evidence="6" type="primary">moaC</name>
    <name evidence="8" type="ORF">SAMN05660649_04000</name>
</gene>
<comment type="catalytic activity">
    <reaction evidence="1 6">
        <text>(8S)-3',8-cyclo-7,8-dihydroguanosine 5'-triphosphate = cyclic pyranopterin phosphate + diphosphate</text>
        <dbReference type="Rhea" id="RHEA:49580"/>
        <dbReference type="ChEBI" id="CHEBI:33019"/>
        <dbReference type="ChEBI" id="CHEBI:59648"/>
        <dbReference type="ChEBI" id="CHEBI:131766"/>
        <dbReference type="EC" id="4.6.1.17"/>
    </reaction>
</comment>
<feature type="binding site" evidence="6">
    <location>
        <begin position="80"/>
        <end position="82"/>
    </location>
    <ligand>
        <name>substrate</name>
    </ligand>
</feature>
<dbReference type="NCBIfam" id="TIGR00581">
    <property type="entry name" value="moaC"/>
    <property type="match status" value="1"/>
</dbReference>
<dbReference type="SUPFAM" id="SSF55040">
    <property type="entry name" value="Molybdenum cofactor biosynthesis protein C, MoaC"/>
    <property type="match status" value="1"/>
</dbReference>
<evidence type="ECO:0000256" key="1">
    <source>
        <dbReference type="ARBA" id="ARBA00001637"/>
    </source>
</evidence>
<protein>
    <recommendedName>
        <fullName evidence="3 6">Cyclic pyranopterin monophosphate synthase</fullName>
        <ecNumber evidence="3 6">4.6.1.17</ecNumber>
    </recommendedName>
    <alternativeName>
        <fullName evidence="6">Molybdenum cofactor biosynthesis protein C</fullName>
    </alternativeName>
</protein>
<dbReference type="InterPro" id="IPR036522">
    <property type="entry name" value="MoaC_sf"/>
</dbReference>
<dbReference type="OrthoDB" id="9794429at2"/>
<dbReference type="Proteomes" id="UP000199337">
    <property type="component" value="Unassembled WGS sequence"/>
</dbReference>
<keyword evidence="5 6" id="KW-0456">Lyase</keyword>
<dbReference type="PANTHER" id="PTHR22960:SF29">
    <property type="entry name" value="CYCLIC PYRANOPTERIN MONOPHOSPHATE SYNTHASE"/>
    <property type="match status" value="1"/>
</dbReference>
<feature type="binding site" evidence="6">
    <location>
        <begin position="117"/>
        <end position="118"/>
    </location>
    <ligand>
        <name>substrate</name>
    </ligand>
</feature>
<dbReference type="RefSeq" id="WP_092473660.1">
    <property type="nucleotide sequence ID" value="NZ_FOOX01000017.1"/>
</dbReference>
<evidence type="ECO:0000259" key="7">
    <source>
        <dbReference type="Pfam" id="PF01967"/>
    </source>
</evidence>
<dbReference type="InterPro" id="IPR023045">
    <property type="entry name" value="MoaC"/>
</dbReference>
<evidence type="ECO:0000313" key="9">
    <source>
        <dbReference type="Proteomes" id="UP000199337"/>
    </source>
</evidence>
<feature type="domain" description="Molybdopterin cofactor biosynthesis C (MoaC)" evidence="7">
    <location>
        <begin position="20"/>
        <end position="154"/>
    </location>
</feature>
<dbReference type="AlphaFoldDB" id="A0A1I2XI47"/>
<dbReference type="InterPro" id="IPR047594">
    <property type="entry name" value="MoaC_bact/euk"/>
</dbReference>
<evidence type="ECO:0000256" key="3">
    <source>
        <dbReference type="ARBA" id="ARBA00012575"/>
    </source>
</evidence>
<name>A0A1I2XI47_9FIRM</name>
<evidence type="ECO:0000256" key="2">
    <source>
        <dbReference type="ARBA" id="ARBA00005046"/>
    </source>
</evidence>
<comment type="similarity">
    <text evidence="6">Belongs to the MoaC family.</text>
</comment>
<comment type="pathway">
    <text evidence="2 6">Cofactor biosynthesis; molybdopterin biosynthesis.</text>
</comment>
<comment type="function">
    <text evidence="6">Catalyzes the conversion of (8S)-3',8-cyclo-7,8-dihydroguanosine 5'-triphosphate to cyclic pyranopterin monophosphate (cPMP).</text>
</comment>
<dbReference type="Pfam" id="PF01967">
    <property type="entry name" value="MoaC"/>
    <property type="match status" value="1"/>
</dbReference>
<dbReference type="GO" id="GO:0006777">
    <property type="term" value="P:Mo-molybdopterin cofactor biosynthetic process"/>
    <property type="evidence" value="ECO:0007669"/>
    <property type="project" value="UniProtKB-UniRule"/>
</dbReference>
<dbReference type="HAMAP" id="MF_01224_B">
    <property type="entry name" value="MoaC_B"/>
    <property type="match status" value="1"/>
</dbReference>
<dbReference type="GO" id="GO:0061799">
    <property type="term" value="F:cyclic pyranopterin monophosphate synthase activity"/>
    <property type="evidence" value="ECO:0007669"/>
    <property type="project" value="UniProtKB-UniRule"/>
</dbReference>
<dbReference type="NCBIfam" id="NF006870">
    <property type="entry name" value="PRK09364.1"/>
    <property type="match status" value="1"/>
</dbReference>
<reference evidence="9" key="1">
    <citation type="submission" date="2016-10" db="EMBL/GenBank/DDBJ databases">
        <authorList>
            <person name="Varghese N."/>
            <person name="Submissions S."/>
        </authorList>
    </citation>
    <scope>NUCLEOTIDE SEQUENCE [LARGE SCALE GENOMIC DNA]</scope>
    <source>
        <strain evidence="9">DSM 17038</strain>
    </source>
</reference>
<dbReference type="STRING" id="341036.SAMN05660649_04000"/>